<dbReference type="GO" id="GO:0003712">
    <property type="term" value="F:transcription coregulator activity"/>
    <property type="evidence" value="ECO:0007669"/>
    <property type="project" value="TreeGrafter"/>
</dbReference>
<reference evidence="6" key="1">
    <citation type="journal article" date="2018" name="Nat. Microbiol.">
        <title>Leveraging single-cell genomics to expand the fungal tree of life.</title>
        <authorList>
            <person name="Ahrendt S.R."/>
            <person name="Quandt C.A."/>
            <person name="Ciobanu D."/>
            <person name="Clum A."/>
            <person name="Salamov A."/>
            <person name="Andreopoulos B."/>
            <person name="Cheng J.F."/>
            <person name="Woyke T."/>
            <person name="Pelin A."/>
            <person name="Henrissat B."/>
            <person name="Reynolds N.K."/>
            <person name="Benny G.L."/>
            <person name="Smith M.E."/>
            <person name="James T.Y."/>
            <person name="Grigoriev I.V."/>
        </authorList>
    </citation>
    <scope>NUCLEOTIDE SEQUENCE [LARGE SCALE GENOMIC DNA]</scope>
    <source>
        <strain evidence="6">Benny S71-1</strain>
    </source>
</reference>
<dbReference type="SMART" id="SM00456">
    <property type="entry name" value="WW"/>
    <property type="match status" value="2"/>
</dbReference>
<evidence type="ECO:0000259" key="4">
    <source>
        <dbReference type="PROSITE" id="PS51676"/>
    </source>
</evidence>
<keyword evidence="6" id="KW-1185">Reference proteome</keyword>
<evidence type="ECO:0008006" key="7">
    <source>
        <dbReference type="Google" id="ProtNLM"/>
    </source>
</evidence>
<name>A0A4P9Z5C5_9FUNG</name>
<protein>
    <recommendedName>
        <fullName evidence="7">WW domain-containing protein</fullName>
    </recommendedName>
</protein>
<evidence type="ECO:0000313" key="6">
    <source>
        <dbReference type="Proteomes" id="UP000278143"/>
    </source>
</evidence>
<feature type="compositionally biased region" description="Low complexity" evidence="2">
    <location>
        <begin position="1"/>
        <end position="21"/>
    </location>
</feature>
<dbReference type="PROSITE" id="PS51676">
    <property type="entry name" value="FF"/>
    <property type="match status" value="2"/>
</dbReference>
<feature type="domain" description="FF" evidence="4">
    <location>
        <begin position="367"/>
        <end position="419"/>
    </location>
</feature>
<dbReference type="Gene3D" id="2.20.70.10">
    <property type="match status" value="2"/>
</dbReference>
<evidence type="ECO:0000259" key="3">
    <source>
        <dbReference type="PROSITE" id="PS50020"/>
    </source>
</evidence>
<feature type="compositionally biased region" description="Basic and acidic residues" evidence="2">
    <location>
        <begin position="725"/>
        <end position="738"/>
    </location>
</feature>
<dbReference type="SUPFAM" id="SSF81698">
    <property type="entry name" value="FF domain"/>
    <property type="match status" value="3"/>
</dbReference>
<feature type="compositionally biased region" description="Low complexity" evidence="2">
    <location>
        <begin position="98"/>
        <end position="114"/>
    </location>
</feature>
<feature type="domain" description="WW" evidence="3">
    <location>
        <begin position="44"/>
        <end position="77"/>
    </location>
</feature>
<feature type="compositionally biased region" description="Pro residues" evidence="2">
    <location>
        <begin position="84"/>
        <end position="97"/>
    </location>
</feature>
<dbReference type="PANTHER" id="PTHR15377">
    <property type="entry name" value="TRANSCRIPTION ELONGATION REGULATOR 1"/>
    <property type="match status" value="1"/>
</dbReference>
<dbReference type="SMART" id="SM00441">
    <property type="entry name" value="FF"/>
    <property type="match status" value="5"/>
</dbReference>
<dbReference type="InterPro" id="IPR001202">
    <property type="entry name" value="WW_dom"/>
</dbReference>
<feature type="compositionally biased region" description="Basic and acidic residues" evidence="2">
    <location>
        <begin position="123"/>
        <end position="135"/>
    </location>
</feature>
<dbReference type="EMBL" id="KZ989148">
    <property type="protein sequence ID" value="RKP27813.1"/>
    <property type="molecule type" value="Genomic_DNA"/>
</dbReference>
<dbReference type="Proteomes" id="UP000278143">
    <property type="component" value="Unassembled WGS sequence"/>
</dbReference>
<dbReference type="CDD" id="cd00201">
    <property type="entry name" value="WW"/>
    <property type="match status" value="2"/>
</dbReference>
<evidence type="ECO:0000256" key="2">
    <source>
        <dbReference type="SAM" id="MobiDB-lite"/>
    </source>
</evidence>
<sequence length="748" mass="87072">MSRQQAGGNQRANQANATRAMPPMPQPGGAYGMPPPPPPLPRAMPHPSGWTQHPGPTGQPYYYNTFTRQSTWKRPPELDQPLPMRMPPPPPPPPPHPYAYAMPPNAPPMTTMTMSGPPAGQDTKPKAKSGKDAKKDKAKRMTPIPGTHWKLVKTAEGREFYYDTETKKSFWTMPEEIAEAVAAMKAAERESAKRKISDAMDDEEQKKDREEEEDREEEAESTKRPKIEAEEEEAAAAAAAANTEYVIVANCDAATSTAARMTEEDIMFQLQAMEQEEAEQQQRMGHHRESSIPPEAALSYEERVVLFKALLEESNITAFSLWDKELPKMASDPRYLLIPSVKQRKDIFDDYCRQLASKPKGVVVGRKKTSKEKYQALLEQHVTATTRWLDFSRKHKRDSRFNAIDAKEAERLFEEYVKALKEGHRAEAGEKNKVKEAYVRLLRETRRIDHETSWREAKRMIERDDRYHDVASVDDREDWFYEYRRELEKRWNEDKQRREREEKERERRRKEEASLRERERMVRRERSQLDREAKNQRAMVDKEDATRLCQTLFIDKIKDHTMTWSDAQPELHRDKRFERCVEVLGLRDMEELYQTHVDTTYRARERAFFDMIEEQVPLSAEWPEAKEQVMGREPTVQLKLKEDQLAALFTRHHAARVERAKQDLQTLLEKNAFIEFHAREGTLTFDTVVEVLQEDQQYLQLAFMADERDEIVRRYIEELIAKVGRKPAEQSDGDDHAAAADVDDDDDE</sequence>
<keyword evidence="1" id="KW-0677">Repeat</keyword>
<dbReference type="GO" id="GO:0070063">
    <property type="term" value="F:RNA polymerase binding"/>
    <property type="evidence" value="ECO:0007669"/>
    <property type="project" value="InterPro"/>
</dbReference>
<feature type="region of interest" description="Disordered" evidence="2">
    <location>
        <begin position="1"/>
        <end position="150"/>
    </location>
</feature>
<dbReference type="AlphaFoldDB" id="A0A4P9Z5C5"/>
<dbReference type="PROSITE" id="PS50020">
    <property type="entry name" value="WW_DOMAIN_2"/>
    <property type="match status" value="2"/>
</dbReference>
<dbReference type="OrthoDB" id="410044at2759"/>
<dbReference type="InterPro" id="IPR036020">
    <property type="entry name" value="WW_dom_sf"/>
</dbReference>
<dbReference type="SUPFAM" id="SSF51045">
    <property type="entry name" value="WW domain"/>
    <property type="match status" value="2"/>
</dbReference>
<dbReference type="InterPro" id="IPR045148">
    <property type="entry name" value="TCRG1-like"/>
</dbReference>
<evidence type="ECO:0000256" key="1">
    <source>
        <dbReference type="ARBA" id="ARBA00022737"/>
    </source>
</evidence>
<feature type="compositionally biased region" description="Pro residues" evidence="2">
    <location>
        <begin position="33"/>
        <end position="44"/>
    </location>
</feature>
<accession>A0A4P9Z5C5</accession>
<proteinExistence type="predicted"/>
<organism evidence="5 6">
    <name type="scientific">Syncephalis pseudoplumigaleata</name>
    <dbReference type="NCBI Taxonomy" id="1712513"/>
    <lineage>
        <taxon>Eukaryota</taxon>
        <taxon>Fungi</taxon>
        <taxon>Fungi incertae sedis</taxon>
        <taxon>Zoopagomycota</taxon>
        <taxon>Zoopagomycotina</taxon>
        <taxon>Zoopagomycetes</taxon>
        <taxon>Zoopagales</taxon>
        <taxon>Piptocephalidaceae</taxon>
        <taxon>Syncephalis</taxon>
    </lineage>
</organism>
<feature type="compositionally biased region" description="Basic and acidic residues" evidence="2">
    <location>
        <begin position="186"/>
        <end position="209"/>
    </location>
</feature>
<feature type="domain" description="WW" evidence="3">
    <location>
        <begin position="149"/>
        <end position="176"/>
    </location>
</feature>
<dbReference type="Gene3D" id="1.10.10.440">
    <property type="entry name" value="FF domain"/>
    <property type="match status" value="5"/>
</dbReference>
<feature type="region of interest" description="Disordered" evidence="2">
    <location>
        <begin position="495"/>
        <end position="517"/>
    </location>
</feature>
<evidence type="ECO:0000313" key="5">
    <source>
        <dbReference type="EMBL" id="RKP27813.1"/>
    </source>
</evidence>
<feature type="compositionally biased region" description="Acidic residues" evidence="2">
    <location>
        <begin position="210"/>
        <end position="219"/>
    </location>
</feature>
<dbReference type="GO" id="GO:0005634">
    <property type="term" value="C:nucleus"/>
    <property type="evidence" value="ECO:0007669"/>
    <property type="project" value="TreeGrafter"/>
</dbReference>
<gene>
    <name evidence="5" type="ORF">SYNPS1DRAFT_26545</name>
</gene>
<feature type="region of interest" description="Disordered" evidence="2">
    <location>
        <begin position="725"/>
        <end position="748"/>
    </location>
</feature>
<dbReference type="InterPro" id="IPR002713">
    <property type="entry name" value="FF_domain"/>
</dbReference>
<dbReference type="PANTHER" id="PTHR15377:SF3">
    <property type="entry name" value="WW DOMAIN-CONTAINING PROTEIN"/>
    <property type="match status" value="1"/>
</dbReference>
<dbReference type="Pfam" id="PF00397">
    <property type="entry name" value="WW"/>
    <property type="match status" value="1"/>
</dbReference>
<feature type="region of interest" description="Disordered" evidence="2">
    <location>
        <begin position="183"/>
        <end position="235"/>
    </location>
</feature>
<feature type="domain" description="FF" evidence="4">
    <location>
        <begin position="300"/>
        <end position="354"/>
    </location>
</feature>
<dbReference type="Pfam" id="PF01846">
    <property type="entry name" value="FF"/>
    <property type="match status" value="3"/>
</dbReference>
<dbReference type="PROSITE" id="PS01159">
    <property type="entry name" value="WW_DOMAIN_1"/>
    <property type="match status" value="1"/>
</dbReference>
<dbReference type="InterPro" id="IPR036517">
    <property type="entry name" value="FF_domain_sf"/>
</dbReference>
<feature type="compositionally biased region" description="Polar residues" evidence="2">
    <location>
        <begin position="62"/>
        <end position="72"/>
    </location>
</feature>